<accession>A0ABQ4ZCS6</accession>
<comment type="caution">
    <text evidence="2">The sequence shown here is derived from an EMBL/GenBank/DDBJ whole genome shotgun (WGS) entry which is preliminary data.</text>
</comment>
<feature type="compositionally biased region" description="Polar residues" evidence="1">
    <location>
        <begin position="61"/>
        <end position="70"/>
    </location>
</feature>
<gene>
    <name evidence="2" type="ORF">Tco_0769712</name>
</gene>
<evidence type="ECO:0000313" key="3">
    <source>
        <dbReference type="Proteomes" id="UP001151760"/>
    </source>
</evidence>
<reference evidence="2" key="2">
    <citation type="submission" date="2022-01" db="EMBL/GenBank/DDBJ databases">
        <authorList>
            <person name="Yamashiro T."/>
            <person name="Shiraishi A."/>
            <person name="Satake H."/>
            <person name="Nakayama K."/>
        </authorList>
    </citation>
    <scope>NUCLEOTIDE SEQUENCE</scope>
</reference>
<dbReference type="Proteomes" id="UP001151760">
    <property type="component" value="Unassembled WGS sequence"/>
</dbReference>
<evidence type="ECO:0000313" key="2">
    <source>
        <dbReference type="EMBL" id="GJS87076.1"/>
    </source>
</evidence>
<organism evidence="2 3">
    <name type="scientific">Tanacetum coccineum</name>
    <dbReference type="NCBI Taxonomy" id="301880"/>
    <lineage>
        <taxon>Eukaryota</taxon>
        <taxon>Viridiplantae</taxon>
        <taxon>Streptophyta</taxon>
        <taxon>Embryophyta</taxon>
        <taxon>Tracheophyta</taxon>
        <taxon>Spermatophyta</taxon>
        <taxon>Magnoliopsida</taxon>
        <taxon>eudicotyledons</taxon>
        <taxon>Gunneridae</taxon>
        <taxon>Pentapetalae</taxon>
        <taxon>asterids</taxon>
        <taxon>campanulids</taxon>
        <taxon>Asterales</taxon>
        <taxon>Asteraceae</taxon>
        <taxon>Asteroideae</taxon>
        <taxon>Anthemideae</taxon>
        <taxon>Anthemidinae</taxon>
        <taxon>Tanacetum</taxon>
    </lineage>
</organism>
<keyword evidence="3" id="KW-1185">Reference proteome</keyword>
<feature type="region of interest" description="Disordered" evidence="1">
    <location>
        <begin position="61"/>
        <end position="81"/>
    </location>
</feature>
<evidence type="ECO:0000256" key="1">
    <source>
        <dbReference type="SAM" id="MobiDB-lite"/>
    </source>
</evidence>
<proteinExistence type="predicted"/>
<dbReference type="EMBL" id="BQNB010011170">
    <property type="protein sequence ID" value="GJS87076.1"/>
    <property type="molecule type" value="Genomic_DNA"/>
</dbReference>
<reference evidence="2" key="1">
    <citation type="journal article" date="2022" name="Int. J. Mol. Sci.">
        <title>Draft Genome of Tanacetum Coccineum: Genomic Comparison of Closely Related Tanacetum-Family Plants.</title>
        <authorList>
            <person name="Yamashiro T."/>
            <person name="Shiraishi A."/>
            <person name="Nakayama K."/>
            <person name="Satake H."/>
        </authorList>
    </citation>
    <scope>NUCLEOTIDE SEQUENCE</scope>
</reference>
<protein>
    <submittedName>
        <fullName evidence="2">Uncharacterized protein</fullName>
    </submittedName>
</protein>
<feature type="compositionally biased region" description="Low complexity" evidence="1">
    <location>
        <begin position="72"/>
        <end position="81"/>
    </location>
</feature>
<sequence length="188" mass="21182">MEENQQSYSFTSLAPCATSSEMVRILTRGKKKAMHVFFLMFDEYFNGATSVVLKSFDVSTADASNKRPQPNTTPSTSTTVAADTTQLDIQTTPEPTTQETHVIATENIDQAENVMVDEDEFINIFGAPAHKVRESSSCHVDLSNMHTFYQIHPSEHYWTRDHPLEQVIGNPSQPVRTRRQLETNARCV</sequence>
<name>A0ABQ4ZCS6_9ASTR</name>